<dbReference type="InterPro" id="IPR023707">
    <property type="entry name" value="OM_assembly_BamA"/>
</dbReference>
<dbReference type="Pfam" id="PF01103">
    <property type="entry name" value="Omp85"/>
    <property type="match status" value="1"/>
</dbReference>
<keyword evidence="6" id="KW-0472">Membrane</keyword>
<dbReference type="PANTHER" id="PTHR12815">
    <property type="entry name" value="SORTING AND ASSEMBLY MACHINERY SAMM50 PROTEIN FAMILY MEMBER"/>
    <property type="match status" value="1"/>
</dbReference>
<feature type="domain" description="POTRA" evidence="10">
    <location>
        <begin position="88"/>
        <end position="160"/>
    </location>
</feature>
<comment type="caution">
    <text evidence="11">The sequence shown here is derived from an EMBL/GenBank/DDBJ whole genome shotgun (WGS) entry which is preliminary data.</text>
</comment>
<evidence type="ECO:0000313" key="12">
    <source>
        <dbReference type="Proteomes" id="UP000178187"/>
    </source>
</evidence>
<keyword evidence="3" id="KW-0812">Transmembrane</keyword>
<dbReference type="Gene3D" id="3.10.20.310">
    <property type="entry name" value="membrane protein fhac"/>
    <property type="match status" value="5"/>
</dbReference>
<evidence type="ECO:0000256" key="4">
    <source>
        <dbReference type="ARBA" id="ARBA00022729"/>
    </source>
</evidence>
<dbReference type="Proteomes" id="UP000178187">
    <property type="component" value="Unassembled WGS sequence"/>
</dbReference>
<dbReference type="Pfam" id="PF07244">
    <property type="entry name" value="POTRA"/>
    <property type="match status" value="5"/>
</dbReference>
<feature type="domain" description="POTRA" evidence="10">
    <location>
        <begin position="161"/>
        <end position="239"/>
    </location>
</feature>
<dbReference type="EMBL" id="MHFR01000056">
    <property type="protein sequence ID" value="OGW95901.1"/>
    <property type="molecule type" value="Genomic_DNA"/>
</dbReference>
<feature type="domain" description="POTRA" evidence="10">
    <location>
        <begin position="242"/>
        <end position="327"/>
    </location>
</feature>
<evidence type="ECO:0000256" key="3">
    <source>
        <dbReference type="ARBA" id="ARBA00022692"/>
    </source>
</evidence>
<dbReference type="GO" id="GO:0009279">
    <property type="term" value="C:cell outer membrane"/>
    <property type="evidence" value="ECO:0007669"/>
    <property type="project" value="UniProtKB-UniRule"/>
</dbReference>
<name>A0A1G1KSJ3_9BACT</name>
<keyword evidence="5" id="KW-0677">Repeat</keyword>
<feature type="compositionally biased region" description="Polar residues" evidence="9">
    <location>
        <begin position="42"/>
        <end position="59"/>
    </location>
</feature>
<dbReference type="InterPro" id="IPR039910">
    <property type="entry name" value="D15-like"/>
</dbReference>
<evidence type="ECO:0000256" key="2">
    <source>
        <dbReference type="ARBA" id="ARBA00022452"/>
    </source>
</evidence>
<dbReference type="NCBIfam" id="TIGR03303">
    <property type="entry name" value="OM_YaeT"/>
    <property type="match status" value="1"/>
</dbReference>
<dbReference type="Gene3D" id="2.40.160.50">
    <property type="entry name" value="membrane protein fhac: a member of the omp85/tpsb transporter family"/>
    <property type="match status" value="1"/>
</dbReference>
<evidence type="ECO:0000259" key="10">
    <source>
        <dbReference type="PROSITE" id="PS51779"/>
    </source>
</evidence>
<protein>
    <recommendedName>
        <fullName evidence="8">Outer membrane protein assembly factor BamA</fullName>
    </recommendedName>
</protein>
<gene>
    <name evidence="11" type="ORF">A3G33_03780</name>
</gene>
<reference evidence="11 12" key="1">
    <citation type="journal article" date="2016" name="Nat. Commun.">
        <title>Thousands of microbial genomes shed light on interconnected biogeochemical processes in an aquifer system.</title>
        <authorList>
            <person name="Anantharaman K."/>
            <person name="Brown C.T."/>
            <person name="Hug L.A."/>
            <person name="Sharon I."/>
            <person name="Castelle C.J."/>
            <person name="Probst A.J."/>
            <person name="Thomas B.C."/>
            <person name="Singh A."/>
            <person name="Wilkins M.J."/>
            <person name="Karaoz U."/>
            <person name="Brodie E.L."/>
            <person name="Williams K.H."/>
            <person name="Hubbard S.S."/>
            <person name="Banfield J.F."/>
        </authorList>
    </citation>
    <scope>NUCLEOTIDE SEQUENCE [LARGE SCALE GENOMIC DNA]</scope>
</reference>
<feature type="compositionally biased region" description="Polar residues" evidence="9">
    <location>
        <begin position="66"/>
        <end position="81"/>
    </location>
</feature>
<dbReference type="InterPro" id="IPR010827">
    <property type="entry name" value="BamA/TamA_POTRA"/>
</dbReference>
<feature type="domain" description="POTRA" evidence="10">
    <location>
        <begin position="411"/>
        <end position="484"/>
    </location>
</feature>
<feature type="domain" description="POTRA" evidence="10">
    <location>
        <begin position="330"/>
        <end position="408"/>
    </location>
</feature>
<dbReference type="PIRSF" id="PIRSF006076">
    <property type="entry name" value="OM_assembly_OMP85"/>
    <property type="match status" value="1"/>
</dbReference>
<evidence type="ECO:0000313" key="11">
    <source>
        <dbReference type="EMBL" id="OGW95901.1"/>
    </source>
</evidence>
<dbReference type="AlphaFoldDB" id="A0A1G1KSJ3"/>
<evidence type="ECO:0000256" key="8">
    <source>
        <dbReference type="NCBIfam" id="TIGR03303"/>
    </source>
</evidence>
<dbReference type="GO" id="GO:0071709">
    <property type="term" value="P:membrane assembly"/>
    <property type="evidence" value="ECO:0007669"/>
    <property type="project" value="InterPro"/>
</dbReference>
<keyword evidence="4" id="KW-0732">Signal</keyword>
<sequence length="824" mass="94111">MKAQKNFKFHFKNIVSLFFVPVFCGMFLAIHPFLLMAEQGMPEQSQPQTENNKQPQTVSETKETQEGANQSAEQVTQGATQTEASQNFKVMKIEIHGNRVVSTQTILNKMKTREGSELTQFDINEDIKRLYGAGYFEDIRIDMEDVSGGGVKLIVTVDEKPMVRHIMFAGNKILKDRDIRKEFGVIEGQVFDEFAVQQGINKIKGKYASKGFRFISVKYSVETDSATKEVTIKILVDEGKKFLIREIKFEGNQSFKSRKLEKTIKTHARNLMFFRFGVFDEEKFKGDLDRLSSFYQQNGFLDVQVSQDIDYDEKTQKILIKIQVEEGKQYRTGHVYVKGVTVLPENEIWQRLNMLPGSVYSQQGMAEEVQTIRKFYSEHGYMDVRVLPDVNLNKETGKVDVTYQLTEGDLYFIDKVMIRGNTKTKDIVIRRELRVRPGEKYDGVAVERSKQRLENLGYFEEITYDTEPSSVANRKDIVFRVKEKRTGELSFGAGISSIDQFIGFAEIAQRNFDLLNWPRFTGGGQNVSLRGRFGSITRDFGFSFEEPYLFNKPISAGLDLYDIRNENRNVDFKEQRLGAGVTFSRAFMEFLRAGFGYKMENVNLFDVESDASNDVKMFEGDRWLSRLKLFFNCDKRDNVMNPTKGWMAGISGELIGTFLGGSEDYYITQVNATKYWSFLEGKHVIEFQNRFGVSGELGSDIVPPFDRFFAGGLGTVRGYNYRRVGPIEGGDAIGGQTMYIANLEYTFPLPYIGDIVKAATFIDVGNLNRDTFSFGFDDFAVSIGPGVKVKTPIGPLALYYGFPIMNRDVKDEWGRFEFSLSRSF</sequence>
<evidence type="ECO:0000256" key="9">
    <source>
        <dbReference type="SAM" id="MobiDB-lite"/>
    </source>
</evidence>
<keyword evidence="7" id="KW-0998">Cell outer membrane</keyword>
<evidence type="ECO:0000256" key="6">
    <source>
        <dbReference type="ARBA" id="ARBA00023136"/>
    </source>
</evidence>
<dbReference type="PANTHER" id="PTHR12815:SF47">
    <property type="entry name" value="TRANSLOCATION AND ASSEMBLY MODULE SUBUNIT TAMA"/>
    <property type="match status" value="1"/>
</dbReference>
<dbReference type="PROSITE" id="PS51779">
    <property type="entry name" value="POTRA"/>
    <property type="match status" value="5"/>
</dbReference>
<accession>A0A1G1KSJ3</accession>
<proteinExistence type="predicted"/>
<evidence type="ECO:0000256" key="5">
    <source>
        <dbReference type="ARBA" id="ARBA00022737"/>
    </source>
</evidence>
<organism evidence="11 12">
    <name type="scientific">Candidatus Danuiimicrobium aquiferis</name>
    <dbReference type="NCBI Taxonomy" id="1801832"/>
    <lineage>
        <taxon>Bacteria</taxon>
        <taxon>Pseudomonadati</taxon>
        <taxon>Candidatus Omnitrophota</taxon>
        <taxon>Candidatus Danuiimicrobium</taxon>
    </lineage>
</organism>
<evidence type="ECO:0000256" key="1">
    <source>
        <dbReference type="ARBA" id="ARBA00004370"/>
    </source>
</evidence>
<keyword evidence="2" id="KW-1134">Transmembrane beta strand</keyword>
<evidence type="ECO:0000256" key="7">
    <source>
        <dbReference type="ARBA" id="ARBA00023237"/>
    </source>
</evidence>
<feature type="region of interest" description="Disordered" evidence="9">
    <location>
        <begin position="41"/>
        <end position="81"/>
    </location>
</feature>
<dbReference type="InterPro" id="IPR000184">
    <property type="entry name" value="Bac_surfAg_D15"/>
</dbReference>
<dbReference type="InterPro" id="IPR034746">
    <property type="entry name" value="POTRA"/>
</dbReference>
<comment type="subcellular location">
    <subcellularLocation>
        <location evidence="1">Membrane</location>
    </subcellularLocation>
</comment>